<dbReference type="PROSITE" id="PS00107">
    <property type="entry name" value="PROTEIN_KINASE_ATP"/>
    <property type="match status" value="1"/>
</dbReference>
<evidence type="ECO:0000256" key="13">
    <source>
        <dbReference type="PROSITE-ProRule" id="PRU10141"/>
    </source>
</evidence>
<dbReference type="Pfam" id="PF07714">
    <property type="entry name" value="PK_Tyr_Ser-Thr"/>
    <property type="match status" value="1"/>
</dbReference>
<evidence type="ECO:0000256" key="10">
    <source>
        <dbReference type="ARBA" id="ARBA00023136"/>
    </source>
</evidence>
<dbReference type="Gene3D" id="3.30.200.20">
    <property type="entry name" value="Phosphorylase Kinase, domain 1"/>
    <property type="match status" value="1"/>
</dbReference>
<accession>A0ABC9C2X5</accession>
<dbReference type="GO" id="GO:0016020">
    <property type="term" value="C:membrane"/>
    <property type="evidence" value="ECO:0007669"/>
    <property type="project" value="UniProtKB-SubCell"/>
</dbReference>
<dbReference type="PROSITE" id="PS51257">
    <property type="entry name" value="PROKAR_LIPOPROTEIN"/>
    <property type="match status" value="1"/>
</dbReference>
<sequence length="714" mass="77628">MRSPVVPLLLLAQLATAAAAANIALAGCDSKCGDLDVPYPFGTSYGCHRTGFKVTCDRSYQPPRLFLQSAGPEVLDISVRNSTVRVRATPSSFAAGAGNATADVTVRVLPANLRPYILSAAGNSLVLVGCGFQAVASAAAATFGSCAPSCPAGAGGEQENKLRRGGCHAVGCCESPIPAGLALRSFHIHFSWQEDRNATAAARPPAWVAPGASVFAVEQEWWRDRDNVFAVKMSLLSSGNASGLVIPAVLDWTLDNSSCAAAARRSDFGCVSEHSECVDSTSSAYGYVCRCNDGYDGNPYVSDGCQGPRTHVGSGVYFAMGFGIGMFLLILVLAAIFGTKRLKIRRARKLRERFFKQNHGLLLRQLVDKDIAEKMIFSLEELEKATNMFDEARILGGGGHGTVYKGILSNQHVVAIKKSIVVIQKEIDEFINEVAILSQINHRNVVKLFGCCLETEVPLLVYEFIPNGTLYAHLHVESCHKSLPWKDRLRIAFEVACSLAYLHSAASTSVVHRDIKTSNVLLDDRLTAKVSDFGASRGITIDQSGVTTGVQGTHGYMDPEYYHTRRLTDKSDVYSYGVMLVELLTRKKPSMYLSPDEGVSLVAHFVTLLNQDKLSEILDEQIMVEEGEDELKQVSAIAAMCLRLKGEDRPTIRYVEMRLQGLQGSDIYISGMEEQLGDLNGQTCQEGDARVGNNYSSRQYSMEEEIMLSASLQR</sequence>
<dbReference type="PROSITE" id="PS50011">
    <property type="entry name" value="PROTEIN_KINASE_DOM"/>
    <property type="match status" value="1"/>
</dbReference>
<evidence type="ECO:0000256" key="1">
    <source>
        <dbReference type="ARBA" id="ARBA00004479"/>
    </source>
</evidence>
<dbReference type="InterPro" id="IPR011009">
    <property type="entry name" value="Kinase-like_dom_sf"/>
</dbReference>
<dbReference type="InterPro" id="IPR045274">
    <property type="entry name" value="WAK-like"/>
</dbReference>
<keyword evidence="10 14" id="KW-0472">Membrane</keyword>
<dbReference type="InterPro" id="IPR000719">
    <property type="entry name" value="Prot_kinase_dom"/>
</dbReference>
<keyword evidence="7" id="KW-0418">Kinase</keyword>
<dbReference type="Gene3D" id="1.10.510.10">
    <property type="entry name" value="Transferase(Phosphotransferase) domain 1"/>
    <property type="match status" value="1"/>
</dbReference>
<keyword evidence="6 13" id="KW-0547">Nucleotide-binding</keyword>
<evidence type="ECO:0000256" key="6">
    <source>
        <dbReference type="ARBA" id="ARBA00022741"/>
    </source>
</evidence>
<dbReference type="AlphaFoldDB" id="A0ABC9C2X5"/>
<dbReference type="InterPro" id="IPR001245">
    <property type="entry name" value="Ser-Thr/Tyr_kinase_cat_dom"/>
</dbReference>
<feature type="chain" id="PRO_5044830921" description="Protein kinase domain-containing protein" evidence="15">
    <location>
        <begin position="21"/>
        <end position="714"/>
    </location>
</feature>
<evidence type="ECO:0000313" key="17">
    <source>
        <dbReference type="EMBL" id="CAL5013337.1"/>
    </source>
</evidence>
<feature type="binding site" evidence="13">
    <location>
        <position position="418"/>
    </location>
    <ligand>
        <name>ATP</name>
        <dbReference type="ChEBI" id="CHEBI:30616"/>
    </ligand>
</feature>
<keyword evidence="8 13" id="KW-0067">ATP-binding</keyword>
<dbReference type="Pfam" id="PF13947">
    <property type="entry name" value="GUB_WAK_bind"/>
    <property type="match status" value="1"/>
</dbReference>
<dbReference type="InterPro" id="IPR017441">
    <property type="entry name" value="Protein_kinase_ATP_BS"/>
</dbReference>
<keyword evidence="4 14" id="KW-0812">Transmembrane</keyword>
<gene>
    <name evidence="17" type="ORF">URODEC1_LOCUS71352</name>
</gene>
<evidence type="ECO:0000256" key="14">
    <source>
        <dbReference type="SAM" id="Phobius"/>
    </source>
</evidence>
<dbReference type="PANTHER" id="PTHR27005">
    <property type="entry name" value="WALL-ASSOCIATED RECEPTOR KINASE-LIKE 21"/>
    <property type="match status" value="1"/>
</dbReference>
<evidence type="ECO:0000256" key="11">
    <source>
        <dbReference type="ARBA" id="ARBA00023157"/>
    </source>
</evidence>
<evidence type="ECO:0000256" key="2">
    <source>
        <dbReference type="ARBA" id="ARBA00022527"/>
    </source>
</evidence>
<dbReference type="SUPFAM" id="SSF56112">
    <property type="entry name" value="Protein kinase-like (PK-like)"/>
    <property type="match status" value="1"/>
</dbReference>
<dbReference type="FunFam" id="3.30.200.20:FF:000043">
    <property type="entry name" value="Wall-associated receptor kinase 2"/>
    <property type="match status" value="1"/>
</dbReference>
<dbReference type="Proteomes" id="UP001497457">
    <property type="component" value="Chromosome 28b"/>
</dbReference>
<dbReference type="SMART" id="SM00220">
    <property type="entry name" value="S_TKc"/>
    <property type="match status" value="1"/>
</dbReference>
<keyword evidence="11" id="KW-1015">Disulfide bond</keyword>
<evidence type="ECO:0000256" key="15">
    <source>
        <dbReference type="SAM" id="SignalP"/>
    </source>
</evidence>
<name>A0ABC9C2X5_9POAL</name>
<dbReference type="CDD" id="cd14066">
    <property type="entry name" value="STKc_IRAK"/>
    <property type="match status" value="1"/>
</dbReference>
<evidence type="ECO:0000256" key="5">
    <source>
        <dbReference type="ARBA" id="ARBA00022729"/>
    </source>
</evidence>
<keyword evidence="12" id="KW-0325">Glycoprotein</keyword>
<feature type="domain" description="Protein kinase" evidence="16">
    <location>
        <begin position="389"/>
        <end position="669"/>
    </location>
</feature>
<dbReference type="PANTHER" id="PTHR27005:SF214">
    <property type="entry name" value="OS08G0501600 PROTEIN"/>
    <property type="match status" value="1"/>
</dbReference>
<dbReference type="InterPro" id="IPR025287">
    <property type="entry name" value="WAK_GUB"/>
</dbReference>
<evidence type="ECO:0000256" key="9">
    <source>
        <dbReference type="ARBA" id="ARBA00022989"/>
    </source>
</evidence>
<keyword evidence="5 15" id="KW-0732">Signal</keyword>
<evidence type="ECO:0000256" key="12">
    <source>
        <dbReference type="ARBA" id="ARBA00023180"/>
    </source>
</evidence>
<protein>
    <recommendedName>
        <fullName evidence="16">Protein kinase domain-containing protein</fullName>
    </recommendedName>
</protein>
<comment type="subcellular location">
    <subcellularLocation>
        <location evidence="1">Membrane</location>
        <topology evidence="1">Single-pass type I membrane protein</topology>
    </subcellularLocation>
</comment>
<evidence type="ECO:0000256" key="3">
    <source>
        <dbReference type="ARBA" id="ARBA00022679"/>
    </source>
</evidence>
<keyword evidence="18" id="KW-1185">Reference proteome</keyword>
<reference evidence="17 18" key="2">
    <citation type="submission" date="2024-10" db="EMBL/GenBank/DDBJ databases">
        <authorList>
            <person name="Ryan C."/>
        </authorList>
    </citation>
    <scope>NUCLEOTIDE SEQUENCE [LARGE SCALE GENOMIC DNA]</scope>
</reference>
<dbReference type="GO" id="GO:0005524">
    <property type="term" value="F:ATP binding"/>
    <property type="evidence" value="ECO:0007669"/>
    <property type="project" value="UniProtKB-UniRule"/>
</dbReference>
<keyword evidence="3" id="KW-0808">Transferase</keyword>
<evidence type="ECO:0000259" key="16">
    <source>
        <dbReference type="PROSITE" id="PS50011"/>
    </source>
</evidence>
<evidence type="ECO:0000256" key="7">
    <source>
        <dbReference type="ARBA" id="ARBA00022777"/>
    </source>
</evidence>
<proteinExistence type="predicted"/>
<keyword evidence="9 14" id="KW-1133">Transmembrane helix</keyword>
<dbReference type="PROSITE" id="PS00108">
    <property type="entry name" value="PROTEIN_KINASE_ST"/>
    <property type="match status" value="1"/>
</dbReference>
<dbReference type="GO" id="GO:0004674">
    <property type="term" value="F:protein serine/threonine kinase activity"/>
    <property type="evidence" value="ECO:0007669"/>
    <property type="project" value="UniProtKB-KW"/>
</dbReference>
<feature type="transmembrane region" description="Helical" evidence="14">
    <location>
        <begin position="315"/>
        <end position="339"/>
    </location>
</feature>
<evidence type="ECO:0000313" key="18">
    <source>
        <dbReference type="Proteomes" id="UP001497457"/>
    </source>
</evidence>
<dbReference type="InterPro" id="IPR008271">
    <property type="entry name" value="Ser/Thr_kinase_AS"/>
</dbReference>
<keyword evidence="2" id="KW-0723">Serine/threonine-protein kinase</keyword>
<evidence type="ECO:0000256" key="8">
    <source>
        <dbReference type="ARBA" id="ARBA00022840"/>
    </source>
</evidence>
<dbReference type="EMBL" id="OZ075138">
    <property type="protein sequence ID" value="CAL5013337.1"/>
    <property type="molecule type" value="Genomic_DNA"/>
</dbReference>
<feature type="signal peptide" evidence="15">
    <location>
        <begin position="1"/>
        <end position="20"/>
    </location>
</feature>
<reference evidence="18" key="1">
    <citation type="submission" date="2024-06" db="EMBL/GenBank/DDBJ databases">
        <authorList>
            <person name="Ryan C."/>
        </authorList>
    </citation>
    <scope>NUCLEOTIDE SEQUENCE [LARGE SCALE GENOMIC DNA]</scope>
</reference>
<dbReference type="FunFam" id="1.10.510.10:FF:000084">
    <property type="entry name" value="Wall-associated receptor kinase 2"/>
    <property type="match status" value="1"/>
</dbReference>
<evidence type="ECO:0000256" key="4">
    <source>
        <dbReference type="ARBA" id="ARBA00022692"/>
    </source>
</evidence>
<organism evidence="17 18">
    <name type="scientific">Urochloa decumbens</name>
    <dbReference type="NCBI Taxonomy" id="240449"/>
    <lineage>
        <taxon>Eukaryota</taxon>
        <taxon>Viridiplantae</taxon>
        <taxon>Streptophyta</taxon>
        <taxon>Embryophyta</taxon>
        <taxon>Tracheophyta</taxon>
        <taxon>Spermatophyta</taxon>
        <taxon>Magnoliopsida</taxon>
        <taxon>Liliopsida</taxon>
        <taxon>Poales</taxon>
        <taxon>Poaceae</taxon>
        <taxon>PACMAD clade</taxon>
        <taxon>Panicoideae</taxon>
        <taxon>Panicodae</taxon>
        <taxon>Paniceae</taxon>
        <taxon>Melinidinae</taxon>
        <taxon>Urochloa</taxon>
    </lineage>
</organism>